<dbReference type="SMART" id="SM00470">
    <property type="entry name" value="ParB"/>
    <property type="match status" value="1"/>
</dbReference>
<dbReference type="NCBIfam" id="TIGR00180">
    <property type="entry name" value="parB_part"/>
    <property type="match status" value="1"/>
</dbReference>
<dbReference type="PANTHER" id="PTHR33375:SF1">
    <property type="entry name" value="CHROMOSOME-PARTITIONING PROTEIN PARB-RELATED"/>
    <property type="match status" value="1"/>
</dbReference>
<dbReference type="Gene3D" id="3.90.1530.30">
    <property type="match status" value="1"/>
</dbReference>
<dbReference type="GO" id="GO:0032259">
    <property type="term" value="P:methylation"/>
    <property type="evidence" value="ECO:0007669"/>
    <property type="project" value="UniProtKB-KW"/>
</dbReference>
<dbReference type="InterPro" id="IPR003115">
    <property type="entry name" value="ParB_N"/>
</dbReference>
<dbReference type="CDD" id="cd16393">
    <property type="entry name" value="SPO0J_N"/>
    <property type="match status" value="1"/>
</dbReference>
<dbReference type="PANTHER" id="PTHR33375">
    <property type="entry name" value="CHROMOSOME-PARTITIONING PROTEIN PARB-RELATED"/>
    <property type="match status" value="1"/>
</dbReference>
<keyword evidence="5" id="KW-0489">Methyltransferase</keyword>
<reference evidence="6 7" key="1">
    <citation type="journal article" date="2014" name="Genome Announc.">
        <title>Draft genome sequences of eight enterohepatic helicobacter species isolated from both laboratory and wild rodents.</title>
        <authorList>
            <person name="Sheh A."/>
            <person name="Shen Z."/>
            <person name="Fox J.G."/>
        </authorList>
    </citation>
    <scope>NUCLEOTIDE SEQUENCE [LARGE SCALE GENOMIC DNA]</scope>
    <source>
        <strain evidence="6 7">ST1</strain>
    </source>
</reference>
<keyword evidence="8" id="KW-1185">Reference proteome</keyword>
<dbReference type="GO" id="GO:0007059">
    <property type="term" value="P:chromosome segregation"/>
    <property type="evidence" value="ECO:0007669"/>
    <property type="project" value="UniProtKB-KW"/>
</dbReference>
<dbReference type="GO" id="GO:0003677">
    <property type="term" value="F:DNA binding"/>
    <property type="evidence" value="ECO:0007669"/>
    <property type="project" value="UniProtKB-KW"/>
</dbReference>
<dbReference type="Gene3D" id="1.10.10.2830">
    <property type="match status" value="1"/>
</dbReference>
<reference evidence="5 8" key="2">
    <citation type="submission" date="2018-06" db="EMBL/GenBank/DDBJ databases">
        <authorList>
            <consortium name="Pathogen Informatics"/>
            <person name="Doyle S."/>
        </authorList>
    </citation>
    <scope>NUCLEOTIDE SEQUENCE [LARGE SCALE GENOMIC DNA]</scope>
    <source>
        <strain evidence="5 8">NCTC12714</strain>
    </source>
</reference>
<keyword evidence="3" id="KW-0238">DNA-binding</keyword>
<organism evidence="5 8">
    <name type="scientific">Helicobacter muridarum</name>
    <dbReference type="NCBI Taxonomy" id="216"/>
    <lineage>
        <taxon>Bacteria</taxon>
        <taxon>Pseudomonadati</taxon>
        <taxon>Campylobacterota</taxon>
        <taxon>Epsilonproteobacteria</taxon>
        <taxon>Campylobacterales</taxon>
        <taxon>Helicobacteraceae</taxon>
        <taxon>Helicobacter</taxon>
    </lineage>
</organism>
<accession>A0A099TX35</accession>
<dbReference type="InterPro" id="IPR004437">
    <property type="entry name" value="ParB/RepB/Spo0J"/>
</dbReference>
<protein>
    <submittedName>
        <fullName evidence="6">ParB/RepB/Spo0J family partition protein</fullName>
    </submittedName>
    <submittedName>
        <fullName evidence="5">Transcriptional regulator involved in chromosome partitioning ParB</fullName>
        <ecNumber evidence="5">2.1.1.72</ecNumber>
    </submittedName>
</protein>
<dbReference type="EC" id="2.1.1.72" evidence="5"/>
<dbReference type="Pfam" id="PF17762">
    <property type="entry name" value="HTH_ParB"/>
    <property type="match status" value="1"/>
</dbReference>
<dbReference type="InterPro" id="IPR041468">
    <property type="entry name" value="HTH_ParB/Spo0J"/>
</dbReference>
<keyword evidence="5" id="KW-0808">Transferase</keyword>
<dbReference type="GO" id="GO:0045881">
    <property type="term" value="P:positive regulation of sporulation resulting in formation of a cellular spore"/>
    <property type="evidence" value="ECO:0007669"/>
    <property type="project" value="TreeGrafter"/>
</dbReference>
<dbReference type="EMBL" id="UGJE01000002">
    <property type="protein sequence ID" value="STQ86254.1"/>
    <property type="molecule type" value="Genomic_DNA"/>
</dbReference>
<dbReference type="Proteomes" id="UP000029922">
    <property type="component" value="Unassembled WGS sequence"/>
</dbReference>
<evidence type="ECO:0000256" key="3">
    <source>
        <dbReference type="ARBA" id="ARBA00023125"/>
    </source>
</evidence>
<dbReference type="Proteomes" id="UP000255139">
    <property type="component" value="Unassembled WGS sequence"/>
</dbReference>
<dbReference type="InterPro" id="IPR050336">
    <property type="entry name" value="Chromosome_partition/occlusion"/>
</dbReference>
<proteinExistence type="inferred from homology"/>
<dbReference type="EMBL" id="JRPD02000001">
    <property type="protein sequence ID" value="TLE01637.1"/>
    <property type="molecule type" value="Genomic_DNA"/>
</dbReference>
<dbReference type="Pfam" id="PF02195">
    <property type="entry name" value="ParB_N"/>
    <property type="match status" value="1"/>
</dbReference>
<comment type="similarity">
    <text evidence="1">Belongs to the ParB family.</text>
</comment>
<evidence type="ECO:0000313" key="5">
    <source>
        <dbReference type="EMBL" id="STQ86254.1"/>
    </source>
</evidence>
<dbReference type="FunFam" id="1.10.10.2830:FF:000001">
    <property type="entry name" value="Chromosome partitioning protein ParB"/>
    <property type="match status" value="1"/>
</dbReference>
<dbReference type="FunFam" id="3.90.1530.30:FF:000001">
    <property type="entry name" value="Chromosome partitioning protein ParB"/>
    <property type="match status" value="1"/>
</dbReference>
<evidence type="ECO:0000313" key="6">
    <source>
        <dbReference type="EMBL" id="TLE01637.1"/>
    </source>
</evidence>
<evidence type="ECO:0000256" key="1">
    <source>
        <dbReference type="ARBA" id="ARBA00006295"/>
    </source>
</evidence>
<evidence type="ECO:0000256" key="2">
    <source>
        <dbReference type="ARBA" id="ARBA00022829"/>
    </source>
</evidence>
<dbReference type="GO" id="GO:0005694">
    <property type="term" value="C:chromosome"/>
    <property type="evidence" value="ECO:0007669"/>
    <property type="project" value="TreeGrafter"/>
</dbReference>
<dbReference type="AlphaFoldDB" id="A0A099TX35"/>
<dbReference type="InterPro" id="IPR036086">
    <property type="entry name" value="ParB/Sulfiredoxin_sf"/>
</dbReference>
<dbReference type="GO" id="GO:0009007">
    <property type="term" value="F:site-specific DNA-methyltransferase (adenine-specific) activity"/>
    <property type="evidence" value="ECO:0007669"/>
    <property type="project" value="UniProtKB-EC"/>
</dbReference>
<dbReference type="OrthoDB" id="9802051at2"/>
<evidence type="ECO:0000259" key="4">
    <source>
        <dbReference type="SMART" id="SM00470"/>
    </source>
</evidence>
<dbReference type="STRING" id="216.LS73_09410"/>
<name>A0A099TX35_9HELI</name>
<sequence>MAKKRALKSGLDELLIDIDGVYQGVYETIESQKIRSIHVNDILTNPNQPRRIFDENKLSELAQSIKNHGLLQPILVVQNPNTENITYTLLAGERRLRAVKMAGMEEVQAIILDYEQHKLREMALIENIQREDLNPIELAICYQALIDEHNITHEELAQRICKSRSQITNTLRLLDLSEQTQDLILKNEITQGHAKVLVGLEEADEEKIIQSILGQKLSVRETEMLVKKFKKKRHNPSANIPSKANVLDSNALQNHAKLSQVDIGLLKQLQQILTDYDISSHISASSITLTFHNSESLQNLIQTLKTK</sequence>
<dbReference type="SUPFAM" id="SSF110849">
    <property type="entry name" value="ParB/Sulfiredoxin"/>
    <property type="match status" value="1"/>
</dbReference>
<evidence type="ECO:0000313" key="7">
    <source>
        <dbReference type="Proteomes" id="UP000029922"/>
    </source>
</evidence>
<gene>
    <name evidence="5" type="primary">parB</name>
    <name evidence="6" type="ORF">LS73_000390</name>
    <name evidence="5" type="ORF">NCTC12714_01058</name>
</gene>
<evidence type="ECO:0000313" key="8">
    <source>
        <dbReference type="Proteomes" id="UP000255139"/>
    </source>
</evidence>
<feature type="domain" description="ParB-like N-terminal" evidence="4">
    <location>
        <begin position="35"/>
        <end position="128"/>
    </location>
</feature>
<dbReference type="RefSeq" id="WP_034559411.1">
    <property type="nucleotide sequence ID" value="NZ_FZML01000010.1"/>
</dbReference>
<dbReference type="SUPFAM" id="SSF109709">
    <property type="entry name" value="KorB DNA-binding domain-like"/>
    <property type="match status" value="1"/>
</dbReference>
<keyword evidence="2" id="KW-0159">Chromosome partition</keyword>